<dbReference type="InterPro" id="IPR002716">
    <property type="entry name" value="PIN_dom"/>
</dbReference>
<evidence type="ECO:0000313" key="3">
    <source>
        <dbReference type="Proteomes" id="UP000178323"/>
    </source>
</evidence>
<dbReference type="Pfam" id="PF13470">
    <property type="entry name" value="PIN_3"/>
    <property type="match status" value="1"/>
</dbReference>
<protein>
    <submittedName>
        <fullName evidence="2">Putative toxin-antitoxin system toxin component, PIN family</fullName>
    </submittedName>
</protein>
<dbReference type="PANTHER" id="PTHR34610:SF3">
    <property type="entry name" value="SSL7007 PROTEIN"/>
    <property type="match status" value="1"/>
</dbReference>
<dbReference type="Proteomes" id="UP000178323">
    <property type="component" value="Unassembled WGS sequence"/>
</dbReference>
<name>A0A1F5S696_9BACT</name>
<reference evidence="2 3" key="1">
    <citation type="journal article" date="2016" name="Nat. Commun.">
        <title>Thousands of microbial genomes shed light on interconnected biogeochemical processes in an aquifer system.</title>
        <authorList>
            <person name="Anantharaman K."/>
            <person name="Brown C.T."/>
            <person name="Hug L.A."/>
            <person name="Sharon I."/>
            <person name="Castelle C.J."/>
            <person name="Probst A.J."/>
            <person name="Thomas B.C."/>
            <person name="Singh A."/>
            <person name="Wilkins M.J."/>
            <person name="Karaoz U."/>
            <person name="Brodie E.L."/>
            <person name="Williams K.H."/>
            <person name="Hubbard S.S."/>
            <person name="Banfield J.F."/>
        </authorList>
    </citation>
    <scope>NUCLEOTIDE SEQUENCE [LARGE SCALE GENOMIC DNA]</scope>
</reference>
<organism evidence="2 3">
    <name type="scientific">Candidatus Falkowbacteria bacterium RBG_13_39_14</name>
    <dbReference type="NCBI Taxonomy" id="1797985"/>
    <lineage>
        <taxon>Bacteria</taxon>
        <taxon>Candidatus Falkowiibacteriota</taxon>
    </lineage>
</organism>
<sequence length="131" mass="14749">MLFRKQLGIFYDLINDEFVIPYFIETTFCELQNLIQSNKFKPALEKILLSPEDIINAIGDKSVILPDPASIPKIINDPSDNTILACAVSARANFIISGDSHLLKLKSFQNIPILTPRKFLTSVHPAPIRRN</sequence>
<comment type="caution">
    <text evidence="2">The sequence shown here is derived from an EMBL/GenBank/DDBJ whole genome shotgun (WGS) entry which is preliminary data.</text>
</comment>
<dbReference type="InterPro" id="IPR002850">
    <property type="entry name" value="PIN_toxin-like"/>
</dbReference>
<dbReference type="NCBIfam" id="TIGR00305">
    <property type="entry name" value="putative toxin-antitoxin system toxin component, PIN family"/>
    <property type="match status" value="1"/>
</dbReference>
<dbReference type="PANTHER" id="PTHR34610">
    <property type="entry name" value="SSL7007 PROTEIN"/>
    <property type="match status" value="1"/>
</dbReference>
<dbReference type="STRING" id="1797985.A2Y83_03605"/>
<feature type="domain" description="PIN" evidence="1">
    <location>
        <begin position="9"/>
        <end position="100"/>
    </location>
</feature>
<dbReference type="AlphaFoldDB" id="A0A1F5S696"/>
<dbReference type="CDD" id="cd09854">
    <property type="entry name" value="PIN_VapC-like"/>
    <property type="match status" value="1"/>
</dbReference>
<proteinExistence type="predicted"/>
<evidence type="ECO:0000313" key="2">
    <source>
        <dbReference type="EMBL" id="OGF22197.1"/>
    </source>
</evidence>
<evidence type="ECO:0000259" key="1">
    <source>
        <dbReference type="Pfam" id="PF13470"/>
    </source>
</evidence>
<gene>
    <name evidence="2" type="ORF">A2Y83_03605</name>
</gene>
<accession>A0A1F5S696</accession>
<dbReference type="EMBL" id="MFFS01000037">
    <property type="protein sequence ID" value="OGF22197.1"/>
    <property type="molecule type" value="Genomic_DNA"/>
</dbReference>